<evidence type="ECO:0000256" key="1">
    <source>
        <dbReference type="ARBA" id="ARBA00022741"/>
    </source>
</evidence>
<dbReference type="InterPro" id="IPR011545">
    <property type="entry name" value="DEAD/DEAH_box_helicase_dom"/>
</dbReference>
<dbReference type="PROSITE" id="PS51194">
    <property type="entry name" value="HELICASE_CTER"/>
    <property type="match status" value="1"/>
</dbReference>
<dbReference type="CDD" id="cd17921">
    <property type="entry name" value="DEXHc_Ski2"/>
    <property type="match status" value="1"/>
</dbReference>
<dbReference type="Pfam" id="PF12029">
    <property type="entry name" value="DUF3516"/>
    <property type="match status" value="1"/>
</dbReference>
<feature type="compositionally biased region" description="Low complexity" evidence="5">
    <location>
        <begin position="1"/>
        <end position="18"/>
    </location>
</feature>
<protein>
    <submittedName>
        <fullName evidence="8">DEAD/DEAH box helicase</fullName>
    </submittedName>
</protein>
<organism evidence="8 9">
    <name type="scientific">Promicromonospora vindobonensis</name>
    <dbReference type="NCBI Taxonomy" id="195748"/>
    <lineage>
        <taxon>Bacteria</taxon>
        <taxon>Bacillati</taxon>
        <taxon>Actinomycetota</taxon>
        <taxon>Actinomycetes</taxon>
        <taxon>Micrococcales</taxon>
        <taxon>Promicromonosporaceae</taxon>
        <taxon>Promicromonospora</taxon>
    </lineage>
</organism>
<evidence type="ECO:0000256" key="4">
    <source>
        <dbReference type="ARBA" id="ARBA00022840"/>
    </source>
</evidence>
<dbReference type="InterPro" id="IPR021904">
    <property type="entry name" value="DUF3516"/>
</dbReference>
<keyword evidence="2" id="KW-0378">Hydrolase</keyword>
<evidence type="ECO:0000313" key="8">
    <source>
        <dbReference type="EMBL" id="MFD2793000.1"/>
    </source>
</evidence>
<feature type="domain" description="Helicase C-terminal" evidence="7">
    <location>
        <begin position="268"/>
        <end position="472"/>
    </location>
</feature>
<dbReference type="PANTHER" id="PTHR12131">
    <property type="entry name" value="ATP-DEPENDENT RNA AND DNA HELICASE"/>
    <property type="match status" value="1"/>
</dbReference>
<dbReference type="Pfam" id="PF00270">
    <property type="entry name" value="DEAD"/>
    <property type="match status" value="1"/>
</dbReference>
<evidence type="ECO:0000256" key="3">
    <source>
        <dbReference type="ARBA" id="ARBA00022806"/>
    </source>
</evidence>
<evidence type="ECO:0000313" key="9">
    <source>
        <dbReference type="Proteomes" id="UP001597479"/>
    </source>
</evidence>
<reference evidence="9" key="1">
    <citation type="journal article" date="2019" name="Int. J. Syst. Evol. Microbiol.">
        <title>The Global Catalogue of Microorganisms (GCM) 10K type strain sequencing project: providing services to taxonomists for standard genome sequencing and annotation.</title>
        <authorList>
            <consortium name="The Broad Institute Genomics Platform"/>
            <consortium name="The Broad Institute Genome Sequencing Center for Infectious Disease"/>
            <person name="Wu L."/>
            <person name="Ma J."/>
        </authorList>
    </citation>
    <scope>NUCLEOTIDE SEQUENCE [LARGE SCALE GENOMIC DNA]</scope>
    <source>
        <strain evidence="9">CCM 7044</strain>
    </source>
</reference>
<dbReference type="Gene3D" id="3.40.50.300">
    <property type="entry name" value="P-loop containing nucleotide triphosphate hydrolases"/>
    <property type="match status" value="2"/>
</dbReference>
<evidence type="ECO:0000256" key="5">
    <source>
        <dbReference type="SAM" id="MobiDB-lite"/>
    </source>
</evidence>
<dbReference type="Pfam" id="PF00271">
    <property type="entry name" value="Helicase_C"/>
    <property type="match status" value="1"/>
</dbReference>
<dbReference type="SMART" id="SM00487">
    <property type="entry name" value="DEXDc"/>
    <property type="match status" value="1"/>
</dbReference>
<keyword evidence="1" id="KW-0547">Nucleotide-binding</keyword>
<dbReference type="RefSeq" id="WP_377180837.1">
    <property type="nucleotide sequence ID" value="NZ_JBHUOG010000001.1"/>
</dbReference>
<keyword evidence="9" id="KW-1185">Reference proteome</keyword>
<dbReference type="SMART" id="SM00490">
    <property type="entry name" value="HELICc"/>
    <property type="match status" value="1"/>
</dbReference>
<dbReference type="PANTHER" id="PTHR12131:SF1">
    <property type="entry name" value="ATP-DEPENDENT RNA HELICASE SUPV3L1, MITOCHONDRIAL-RELATED"/>
    <property type="match status" value="1"/>
</dbReference>
<dbReference type="CDD" id="cd18795">
    <property type="entry name" value="SF2_C_Ski2"/>
    <property type="match status" value="1"/>
</dbReference>
<name>A0ABW5VRE6_9MICO</name>
<keyword evidence="3 8" id="KW-0347">Helicase</keyword>
<dbReference type="InterPro" id="IPR014001">
    <property type="entry name" value="Helicase_ATP-bd"/>
</dbReference>
<dbReference type="InterPro" id="IPR027417">
    <property type="entry name" value="P-loop_NTPase"/>
</dbReference>
<dbReference type="InterPro" id="IPR050699">
    <property type="entry name" value="RNA-DNA_Helicase"/>
</dbReference>
<evidence type="ECO:0000259" key="6">
    <source>
        <dbReference type="PROSITE" id="PS51192"/>
    </source>
</evidence>
<dbReference type="SUPFAM" id="SSF52540">
    <property type="entry name" value="P-loop containing nucleoside triphosphate hydrolases"/>
    <property type="match status" value="1"/>
</dbReference>
<dbReference type="PROSITE" id="PS51192">
    <property type="entry name" value="HELICASE_ATP_BIND_1"/>
    <property type="match status" value="1"/>
</dbReference>
<feature type="domain" description="Helicase ATP-binding" evidence="6">
    <location>
        <begin position="74"/>
        <end position="245"/>
    </location>
</feature>
<dbReference type="Proteomes" id="UP001597479">
    <property type="component" value="Unassembled WGS sequence"/>
</dbReference>
<keyword evidence="4" id="KW-0067">ATP-binding</keyword>
<accession>A0ABW5VRE6</accession>
<dbReference type="EMBL" id="JBHUOG010000001">
    <property type="protein sequence ID" value="MFD2793000.1"/>
    <property type="molecule type" value="Genomic_DNA"/>
</dbReference>
<proteinExistence type="predicted"/>
<evidence type="ECO:0000256" key="2">
    <source>
        <dbReference type="ARBA" id="ARBA00022801"/>
    </source>
</evidence>
<dbReference type="InterPro" id="IPR001650">
    <property type="entry name" value="Helicase_C-like"/>
</dbReference>
<dbReference type="GO" id="GO:0004386">
    <property type="term" value="F:helicase activity"/>
    <property type="evidence" value="ECO:0007669"/>
    <property type="project" value="UniProtKB-KW"/>
</dbReference>
<sequence>MTAPSSTTSTSSTAPSTTGDPGSASGTPKPAGTLIPYLPAPTGKDPDPDVLFESFGEWAAAGGRALYAHQEEALLEVMTGSHVVLATPTGSGKSMVAMGAQFAALAAHRSGRGGRTYYTAPLKALVSEKFFDLVAAFGSKNVGMMTGDSAVNPDAPIICCTAEILANLALRRGNGDGETGADTDDDAISQVVMDEFHYYGDPQRGWAWQVPLLELKDTQFILMSATLGDTTRLREDIEERTGRPVAEVAGAERPVPLTFSYVVEPLTDVIQELVTTHRAPVYVVHFTQKDAVDRAQSMLSMNVSSKSEKEAITAEMGAFRFGTGFGKTLSKFLRHGVGVHHAGMLPKYRRLVERLTQKGLLKVVCGTDTLGVGINVPIRTVLLTSLVKYDGERMRHLSAREFHQIAGRAGRAGYDTVGEVLVMAPEHVIENRKLLAKAGDDPKKLKKIVRKKAPSGSVNWTEATFERLRDADPEPLVSQFRVNHAMVLNVLARASSRTAGHGPGPTATDPVDAMRHLLTANHDTETQQAEHVRQAFRIYRSLRLAGVVEKVRVPDAARGLRPSARLMVDLPRDFALNQPLSPFALAAMDLLDVESATHALDVVSVIEATLDDPRQVLMGQQNRARGEAVAAMKAEGLEYEERMELLEEVTWPKPLADLLEPAFQTYRRTNPWVADAELSPKSVVRDMVEKAMTFTEIVSVYGLERTEGVVLRYLADAYRAVRQVVPDEHRTEEVQEIIEWQGELVRGVDSSLLDEWERLANPVDDDADLVTNGELADAGAEAPVRPVTGNPRAFRRLVRNAMFRRVELIARESYGALAALGGGWDADAWGDALDPLFEEQGDDAVGIGPEARSAALLTILEPGAELPGSSGGGRVEPGTWWVRQVLDDADANRDWAVTAQIDLAGSDEAGEVVLTVLDVGQI</sequence>
<evidence type="ECO:0000259" key="7">
    <source>
        <dbReference type="PROSITE" id="PS51194"/>
    </source>
</evidence>
<comment type="caution">
    <text evidence="8">The sequence shown here is derived from an EMBL/GenBank/DDBJ whole genome shotgun (WGS) entry which is preliminary data.</text>
</comment>
<gene>
    <name evidence="8" type="ORF">ACFS27_05520</name>
</gene>
<feature type="region of interest" description="Disordered" evidence="5">
    <location>
        <begin position="1"/>
        <end position="40"/>
    </location>
</feature>